<evidence type="ECO:0000256" key="1">
    <source>
        <dbReference type="SAM" id="MobiDB-lite"/>
    </source>
</evidence>
<gene>
    <name evidence="2" type="primary">ORF22216</name>
</gene>
<dbReference type="EMBL" id="HACG01007346">
    <property type="protein sequence ID" value="CEK54211.1"/>
    <property type="molecule type" value="Transcribed_RNA"/>
</dbReference>
<proteinExistence type="predicted"/>
<sequence>GESRKHADQIVDTVQDENALAEEQDSVTEDISGMLTISDESMKSPTDSVKDLSLYQVPCDGSYTTSSNVTFEVISAEVIREGRSGYVNYTIMINPHKEAQK</sequence>
<organism evidence="2">
    <name type="scientific">Arion vulgaris</name>
    <dbReference type="NCBI Taxonomy" id="1028688"/>
    <lineage>
        <taxon>Eukaryota</taxon>
        <taxon>Metazoa</taxon>
        <taxon>Spiralia</taxon>
        <taxon>Lophotrochozoa</taxon>
        <taxon>Mollusca</taxon>
        <taxon>Gastropoda</taxon>
        <taxon>Heterobranchia</taxon>
        <taxon>Euthyneura</taxon>
        <taxon>Panpulmonata</taxon>
        <taxon>Eupulmonata</taxon>
        <taxon>Stylommatophora</taxon>
        <taxon>Helicina</taxon>
        <taxon>Arionoidea</taxon>
        <taxon>Arionidae</taxon>
        <taxon>Arion</taxon>
    </lineage>
</organism>
<evidence type="ECO:0000313" key="2">
    <source>
        <dbReference type="EMBL" id="CEK54211.1"/>
    </source>
</evidence>
<name>A0A0B6YEJ6_9EUPU</name>
<feature type="non-terminal residue" evidence="2">
    <location>
        <position position="101"/>
    </location>
</feature>
<reference evidence="2" key="1">
    <citation type="submission" date="2014-12" db="EMBL/GenBank/DDBJ databases">
        <title>Insight into the proteome of Arion vulgaris.</title>
        <authorList>
            <person name="Aradska J."/>
            <person name="Bulat T."/>
            <person name="Smidak R."/>
            <person name="Sarate P."/>
            <person name="Gangsoo J."/>
            <person name="Sialana F."/>
            <person name="Bilban M."/>
            <person name="Lubec G."/>
        </authorList>
    </citation>
    <scope>NUCLEOTIDE SEQUENCE</scope>
    <source>
        <tissue evidence="2">Skin</tissue>
    </source>
</reference>
<accession>A0A0B6YEJ6</accession>
<feature type="non-terminal residue" evidence="2">
    <location>
        <position position="1"/>
    </location>
</feature>
<feature type="region of interest" description="Disordered" evidence="1">
    <location>
        <begin position="1"/>
        <end position="27"/>
    </location>
</feature>
<protein>
    <submittedName>
        <fullName evidence="2">Uncharacterized protein</fullName>
    </submittedName>
</protein>
<dbReference type="AlphaFoldDB" id="A0A0B6YEJ6"/>